<dbReference type="InterPro" id="IPR049278">
    <property type="entry name" value="MS_channel_C"/>
</dbReference>
<evidence type="ECO:0000256" key="1">
    <source>
        <dbReference type="ARBA" id="ARBA00004651"/>
    </source>
</evidence>
<evidence type="ECO:0000259" key="10">
    <source>
        <dbReference type="Pfam" id="PF21082"/>
    </source>
</evidence>
<dbReference type="Pfam" id="PF21082">
    <property type="entry name" value="MS_channel_3rd"/>
    <property type="match status" value="1"/>
</dbReference>
<dbReference type="InterPro" id="IPR023408">
    <property type="entry name" value="MscS_beta-dom_sf"/>
</dbReference>
<dbReference type="SUPFAM" id="SSF50182">
    <property type="entry name" value="Sm-like ribonucleoproteins"/>
    <property type="match status" value="1"/>
</dbReference>
<evidence type="ECO:0000256" key="3">
    <source>
        <dbReference type="ARBA" id="ARBA00022475"/>
    </source>
</evidence>
<evidence type="ECO:0000259" key="9">
    <source>
        <dbReference type="Pfam" id="PF00924"/>
    </source>
</evidence>
<dbReference type="InterPro" id="IPR045275">
    <property type="entry name" value="MscS_archaea/bacteria_type"/>
</dbReference>
<dbReference type="AlphaFoldDB" id="A0ABD5XT71"/>
<dbReference type="SUPFAM" id="SSF82689">
    <property type="entry name" value="Mechanosensitive channel protein MscS (YggB), C-terminal domain"/>
    <property type="match status" value="1"/>
</dbReference>
<name>A0ABD5XT71_9EURY</name>
<evidence type="ECO:0000256" key="2">
    <source>
        <dbReference type="ARBA" id="ARBA00008017"/>
    </source>
</evidence>
<evidence type="ECO:0000256" key="7">
    <source>
        <dbReference type="SAM" id="MobiDB-lite"/>
    </source>
</evidence>
<dbReference type="SUPFAM" id="SSF82861">
    <property type="entry name" value="Mechanosensitive channel protein MscS (YggB), transmembrane region"/>
    <property type="match status" value="1"/>
</dbReference>
<dbReference type="InterPro" id="IPR006685">
    <property type="entry name" value="MscS_channel_2nd"/>
</dbReference>
<evidence type="ECO:0000256" key="8">
    <source>
        <dbReference type="SAM" id="Phobius"/>
    </source>
</evidence>
<gene>
    <name evidence="11" type="ORF">ACFQMA_00580</name>
</gene>
<dbReference type="RefSeq" id="WP_274323960.1">
    <property type="nucleotide sequence ID" value="NZ_CP118158.1"/>
</dbReference>
<feature type="transmembrane region" description="Helical" evidence="8">
    <location>
        <begin position="124"/>
        <end position="152"/>
    </location>
</feature>
<reference evidence="11 12" key="1">
    <citation type="journal article" date="2019" name="Int. J. Syst. Evol. Microbiol.">
        <title>The Global Catalogue of Microorganisms (GCM) 10K type strain sequencing project: providing services to taxonomists for standard genome sequencing and annotation.</title>
        <authorList>
            <consortium name="The Broad Institute Genomics Platform"/>
            <consortium name="The Broad Institute Genome Sequencing Center for Infectious Disease"/>
            <person name="Wu L."/>
            <person name="Ma J."/>
        </authorList>
    </citation>
    <scope>NUCLEOTIDE SEQUENCE [LARGE SCALE GENOMIC DNA]</scope>
    <source>
        <strain evidence="11 12">XZYJT29</strain>
    </source>
</reference>
<evidence type="ECO:0000256" key="6">
    <source>
        <dbReference type="ARBA" id="ARBA00023136"/>
    </source>
</evidence>
<dbReference type="Pfam" id="PF00924">
    <property type="entry name" value="MS_channel_2nd"/>
    <property type="match status" value="1"/>
</dbReference>
<evidence type="ECO:0000256" key="5">
    <source>
        <dbReference type="ARBA" id="ARBA00022989"/>
    </source>
</evidence>
<dbReference type="InterPro" id="IPR010920">
    <property type="entry name" value="LSM_dom_sf"/>
</dbReference>
<protein>
    <submittedName>
        <fullName evidence="11">Mechanosensitive ion channel family protein</fullName>
    </submittedName>
</protein>
<dbReference type="Proteomes" id="UP001596432">
    <property type="component" value="Unassembled WGS sequence"/>
</dbReference>
<dbReference type="Gene3D" id="1.10.287.1260">
    <property type="match status" value="1"/>
</dbReference>
<dbReference type="Gene3D" id="2.30.30.60">
    <property type="match status" value="1"/>
</dbReference>
<keyword evidence="4 8" id="KW-0812">Transmembrane</keyword>
<organism evidence="11 12">
    <name type="scientific">Halosimplex aquaticum</name>
    <dbReference type="NCBI Taxonomy" id="3026162"/>
    <lineage>
        <taxon>Archaea</taxon>
        <taxon>Methanobacteriati</taxon>
        <taxon>Methanobacteriota</taxon>
        <taxon>Stenosarchaea group</taxon>
        <taxon>Halobacteria</taxon>
        <taxon>Halobacteriales</taxon>
        <taxon>Haloarculaceae</taxon>
        <taxon>Halosimplex</taxon>
    </lineage>
</organism>
<dbReference type="PANTHER" id="PTHR30221">
    <property type="entry name" value="SMALL-CONDUCTANCE MECHANOSENSITIVE CHANNEL"/>
    <property type="match status" value="1"/>
</dbReference>
<keyword evidence="12" id="KW-1185">Reference proteome</keyword>
<dbReference type="PANTHER" id="PTHR30221:SF20">
    <property type="entry name" value="SMALL-CONDUCTANCE MECHANOSENSITIVE CHANNEL"/>
    <property type="match status" value="1"/>
</dbReference>
<evidence type="ECO:0000313" key="11">
    <source>
        <dbReference type="EMBL" id="MFC7138329.1"/>
    </source>
</evidence>
<feature type="transmembrane region" description="Helical" evidence="8">
    <location>
        <begin position="53"/>
        <end position="78"/>
    </location>
</feature>
<feature type="domain" description="Mechanosensitive ion channel MscS" evidence="9">
    <location>
        <begin position="140"/>
        <end position="207"/>
    </location>
</feature>
<dbReference type="GO" id="GO:0005886">
    <property type="term" value="C:plasma membrane"/>
    <property type="evidence" value="ECO:0007669"/>
    <property type="project" value="UniProtKB-SubCell"/>
</dbReference>
<dbReference type="GeneID" id="78818566"/>
<dbReference type="EMBL" id="JBHTAS010000001">
    <property type="protein sequence ID" value="MFC7138329.1"/>
    <property type="molecule type" value="Genomic_DNA"/>
</dbReference>
<keyword evidence="6 8" id="KW-0472">Membrane</keyword>
<evidence type="ECO:0000313" key="12">
    <source>
        <dbReference type="Proteomes" id="UP001596432"/>
    </source>
</evidence>
<feature type="region of interest" description="Disordered" evidence="7">
    <location>
        <begin position="326"/>
        <end position="365"/>
    </location>
</feature>
<feature type="domain" description="Mechanosensitive ion channel MscS C-terminal" evidence="10">
    <location>
        <begin position="218"/>
        <end position="295"/>
    </location>
</feature>
<dbReference type="Gene3D" id="3.30.70.100">
    <property type="match status" value="1"/>
</dbReference>
<proteinExistence type="inferred from homology"/>
<comment type="subcellular location">
    <subcellularLocation>
        <location evidence="1">Cell membrane</location>
        <topology evidence="1">Multi-pass membrane protein</topology>
    </subcellularLocation>
</comment>
<feature type="transmembrane region" description="Helical" evidence="8">
    <location>
        <begin position="99"/>
        <end position="118"/>
    </location>
</feature>
<dbReference type="InterPro" id="IPR011066">
    <property type="entry name" value="MscS_channel_C_sf"/>
</dbReference>
<comment type="caution">
    <text evidence="11">The sequence shown here is derived from an EMBL/GenBank/DDBJ whole genome shotgun (WGS) entry which is preliminary data.</text>
</comment>
<keyword evidence="5 8" id="KW-1133">Transmembrane helix</keyword>
<accession>A0ABD5XT71</accession>
<comment type="similarity">
    <text evidence="2">Belongs to the MscS (TC 1.A.23) family.</text>
</comment>
<evidence type="ECO:0000256" key="4">
    <source>
        <dbReference type="ARBA" id="ARBA00022692"/>
    </source>
</evidence>
<keyword evidence="3" id="KW-1003">Cell membrane</keyword>
<sequence>MVAWLRSLAALTSQTATSGGDAAAGTATADGTPAGPGWVPPGVRMFANALPTPVIQIFQVAVVVVLAYAVSQLLVQLLGRRIARRFRRPSLTRTALRGIRVAVFILAGLTIMGIYGYSLGDLTLSVAVLSAAVGVVIAPIVGSVISGVFLLADQPYEIGDMIELAERDQRGFVEDITLRYTKIFTLDNTFLVIPNGAMRERDVVNYSAEDTRTRQALDVLITYESDVARARELIEDAARNVDGVVGGGPQIRVGAARYPAKPTCYIDEFGDHGVNLRLRYWIEEPYWLLRVRSKIQTAFAEAIANEDVEIAYPHQHHVFDETSGEMQVAVGDRTPGGGPAKADSRSPDEESTVDGEYGPGEDDRS</sequence>
<dbReference type="InterPro" id="IPR011014">
    <property type="entry name" value="MscS_channel_TM-2"/>
</dbReference>